<dbReference type="Gene3D" id="2.160.10.10">
    <property type="entry name" value="Hexapeptide repeat proteins"/>
    <property type="match status" value="1"/>
</dbReference>
<accession>A0ABP8T9X2</accession>
<evidence type="ECO:0000256" key="1">
    <source>
        <dbReference type="ARBA" id="ARBA00010443"/>
    </source>
</evidence>
<dbReference type="InterPro" id="IPR056818">
    <property type="entry name" value="GlmU/GlgC-like_hexapep"/>
</dbReference>
<protein>
    <submittedName>
        <fullName evidence="9">Sugar phosphate nucleotidyltransferase</fullName>
    </submittedName>
</protein>
<dbReference type="Pfam" id="PF00483">
    <property type="entry name" value="NTP_transferase"/>
    <property type="match status" value="1"/>
</dbReference>
<keyword evidence="2" id="KW-0808">Transferase</keyword>
<dbReference type="InterPro" id="IPR029044">
    <property type="entry name" value="Nucleotide-diphossugar_trans"/>
</dbReference>
<keyword evidence="10" id="KW-1185">Reference proteome</keyword>
<evidence type="ECO:0000256" key="6">
    <source>
        <dbReference type="SAM" id="MobiDB-lite"/>
    </source>
</evidence>
<dbReference type="InterPro" id="IPR011004">
    <property type="entry name" value="Trimer_LpxA-like_sf"/>
</dbReference>
<evidence type="ECO:0000313" key="9">
    <source>
        <dbReference type="EMBL" id="GAA4602076.1"/>
    </source>
</evidence>
<feature type="domain" description="Nucleotidyl transferase" evidence="7">
    <location>
        <begin position="9"/>
        <end position="268"/>
    </location>
</feature>
<evidence type="ECO:0000256" key="3">
    <source>
        <dbReference type="ARBA" id="ARBA00022695"/>
    </source>
</evidence>
<reference evidence="10" key="1">
    <citation type="journal article" date="2019" name="Int. J. Syst. Evol. Microbiol.">
        <title>The Global Catalogue of Microorganisms (GCM) 10K type strain sequencing project: providing services to taxonomists for standard genome sequencing and annotation.</title>
        <authorList>
            <consortium name="The Broad Institute Genomics Platform"/>
            <consortium name="The Broad Institute Genome Sequencing Center for Infectious Disease"/>
            <person name="Wu L."/>
            <person name="Ma J."/>
        </authorList>
    </citation>
    <scope>NUCLEOTIDE SEQUENCE [LARGE SCALE GENOMIC DNA]</scope>
    <source>
        <strain evidence="10">JCM 17938</strain>
    </source>
</reference>
<evidence type="ECO:0000256" key="5">
    <source>
        <dbReference type="ARBA" id="ARBA00023056"/>
    </source>
</evidence>
<evidence type="ECO:0000313" key="10">
    <source>
        <dbReference type="Proteomes" id="UP001500212"/>
    </source>
</evidence>
<keyword evidence="4" id="KW-0547">Nucleotide-binding</keyword>
<comment type="caution">
    <text evidence="9">The sequence shown here is derived from an EMBL/GenBank/DDBJ whole genome shotgun (WGS) entry which is preliminary data.</text>
</comment>
<dbReference type="Proteomes" id="UP001500212">
    <property type="component" value="Unassembled WGS sequence"/>
</dbReference>
<feature type="region of interest" description="Disordered" evidence="6">
    <location>
        <begin position="358"/>
        <end position="389"/>
    </location>
</feature>
<evidence type="ECO:0000256" key="2">
    <source>
        <dbReference type="ARBA" id="ARBA00022679"/>
    </source>
</evidence>
<comment type="similarity">
    <text evidence="1">Belongs to the bacterial/plant glucose-1-phosphate adenylyltransferase family.</text>
</comment>
<dbReference type="PANTHER" id="PTHR43523">
    <property type="entry name" value="GLUCOSE-1-PHOSPHATE ADENYLYLTRANSFERASE-RELATED"/>
    <property type="match status" value="1"/>
</dbReference>
<dbReference type="Pfam" id="PF24894">
    <property type="entry name" value="Hexapep_GlmU"/>
    <property type="match status" value="1"/>
</dbReference>
<dbReference type="SUPFAM" id="SSF51161">
    <property type="entry name" value="Trimeric LpxA-like enzymes"/>
    <property type="match status" value="1"/>
</dbReference>
<evidence type="ECO:0000256" key="4">
    <source>
        <dbReference type="ARBA" id="ARBA00022741"/>
    </source>
</evidence>
<gene>
    <name evidence="9" type="ORF">GCM10023195_05990</name>
</gene>
<proteinExistence type="inferred from homology"/>
<sequence length="389" mass="42113">MTLHDVRAALLAGGLGERMGHLTDTLCKPLVPYAASCRLVDFSVANAARSGVPEIVLLSLHRERDLIDHLRAHWDGRGVRINYGPHDHLIRSGALAPGEPLPPRPPEAGTADALLTNADHVFAPGARDILIQHADHVYVHDYGPMVAAHRTAGADATIGVQRIERRFVHLFGMVDVDPDLRVRRLVEKPAEPTSDLVFTAFCLFRADVLHDVLHSLAALGQDRWQHDISRDVLPLMIREGRHVQAYPITGYWADIGTVERYHLEQLKLLDRPFPLPPDTLPRTLTDAPPRHLDGPRSLAGADVTVPPGAVIRSSVLFPGCVIEPGAEVNRSLILPGATVRAGARLDGTIAATGEDITGTRTGLAGLTPTRAAGPPDPTTAAREPRHPQP</sequence>
<keyword evidence="5" id="KW-0320">Glycogen biosynthesis</keyword>
<keyword evidence="3" id="KW-0548">Nucleotidyltransferase</keyword>
<dbReference type="Gene3D" id="3.90.550.10">
    <property type="entry name" value="Spore Coat Polysaccharide Biosynthesis Protein SpsA, Chain A"/>
    <property type="match status" value="1"/>
</dbReference>
<dbReference type="InterPro" id="IPR005835">
    <property type="entry name" value="NTP_transferase_dom"/>
</dbReference>
<dbReference type="SUPFAM" id="SSF53448">
    <property type="entry name" value="Nucleotide-diphospho-sugar transferases"/>
    <property type="match status" value="1"/>
</dbReference>
<feature type="domain" description="Glucose-1-phosphate adenylyltransferase/Bifunctional protein GlmU-like C-terminal hexapeptide" evidence="8">
    <location>
        <begin position="302"/>
        <end position="353"/>
    </location>
</feature>
<evidence type="ECO:0000259" key="8">
    <source>
        <dbReference type="Pfam" id="PF24894"/>
    </source>
</evidence>
<dbReference type="EMBL" id="BAABHJ010000002">
    <property type="protein sequence ID" value="GAA4602076.1"/>
    <property type="molecule type" value="Genomic_DNA"/>
</dbReference>
<dbReference type="InterPro" id="IPR011831">
    <property type="entry name" value="ADP-Glc_PPase"/>
</dbReference>
<evidence type="ECO:0000259" key="7">
    <source>
        <dbReference type="Pfam" id="PF00483"/>
    </source>
</evidence>
<name>A0ABP8T9X2_9ACTN</name>
<dbReference type="RefSeq" id="WP_345347788.1">
    <property type="nucleotide sequence ID" value="NZ_BAABHJ010000002.1"/>
</dbReference>
<dbReference type="PANTHER" id="PTHR43523:SF12">
    <property type="entry name" value="GLUCOSE-1-PHOSPHATE ADENYLYLTRANSFERASE LARGE SUBUNIT 1, CHLOROPLASTIC-RELATED"/>
    <property type="match status" value="1"/>
</dbReference>
<organism evidence="9 10">
    <name type="scientific">Actinoallomurus liliacearum</name>
    <dbReference type="NCBI Taxonomy" id="1080073"/>
    <lineage>
        <taxon>Bacteria</taxon>
        <taxon>Bacillati</taxon>
        <taxon>Actinomycetota</taxon>
        <taxon>Actinomycetes</taxon>
        <taxon>Streptosporangiales</taxon>
        <taxon>Thermomonosporaceae</taxon>
        <taxon>Actinoallomurus</taxon>
    </lineage>
</organism>
<dbReference type="CDD" id="cd04181">
    <property type="entry name" value="NTP_transferase"/>
    <property type="match status" value="1"/>
</dbReference>